<protein>
    <submittedName>
        <fullName evidence="3">Uncharacterized protein</fullName>
    </submittedName>
</protein>
<feature type="compositionally biased region" description="Low complexity" evidence="1">
    <location>
        <begin position="48"/>
        <end position="67"/>
    </location>
</feature>
<accession>A0A1Y2ABH1</accession>
<feature type="compositionally biased region" description="Low complexity" evidence="1">
    <location>
        <begin position="315"/>
        <end position="333"/>
    </location>
</feature>
<reference evidence="3 4" key="1">
    <citation type="submission" date="2016-07" db="EMBL/GenBank/DDBJ databases">
        <title>Pervasive Adenine N6-methylation of Active Genes in Fungi.</title>
        <authorList>
            <consortium name="DOE Joint Genome Institute"/>
            <person name="Mondo S.J."/>
            <person name="Dannebaum R.O."/>
            <person name="Kuo R.C."/>
            <person name="Labutti K."/>
            <person name="Haridas S."/>
            <person name="Kuo A."/>
            <person name="Salamov A."/>
            <person name="Ahrendt S.R."/>
            <person name="Lipzen A."/>
            <person name="Sullivan W."/>
            <person name="Andreopoulos W.B."/>
            <person name="Clum A."/>
            <person name="Lindquist E."/>
            <person name="Daum C."/>
            <person name="Ramamoorthy G.K."/>
            <person name="Gryganskyi A."/>
            <person name="Culley D."/>
            <person name="Magnuson J.K."/>
            <person name="James T.Y."/>
            <person name="O'Malley M.A."/>
            <person name="Stajich J.E."/>
            <person name="Spatafora J.W."/>
            <person name="Visel A."/>
            <person name="Grigoriev I.V."/>
        </authorList>
    </citation>
    <scope>NUCLEOTIDE SEQUENCE [LARGE SCALE GENOMIC DNA]</scope>
    <source>
        <strain evidence="3 4">CBS 115471</strain>
    </source>
</reference>
<proteinExistence type="predicted"/>
<sequence length="365" mass="37889">MKFFIFSLRNLVSWSLITAVLATVANVSESTSITQTIAPSTTSPFLPTYSTLSTSTSPSTERTSTNSYSPTDTVTTLMPGPLIVGPWSPISSALVFAAQPATKDIFSKEVYPTYDVLNPGFQTVAGPAGNPSLSTEKTRGAGGGQTSSPASSSSPSTEKTFTSSNSLTGTVTVTTPVSLYKPGWIPPSGLPHPVAVEPLTKNILVSPTNDAQPPSFQTVVGPDDISSPYVEKTKDVGAKNTQNSGGIRIPSPATYGMHGQVTESAAGHSFLASTTGIAAFATQVPGSRSEIPARGVSSISSPPDHLGSASGIKPTVSNTRTSTQSTTGAQSSQFAGTAGSRFSNMWDWNWGWGFVVLLQAMLLDI</sequence>
<evidence type="ECO:0000313" key="3">
    <source>
        <dbReference type="EMBL" id="ORY19834.1"/>
    </source>
</evidence>
<evidence type="ECO:0000313" key="4">
    <source>
        <dbReference type="Proteomes" id="UP000193144"/>
    </source>
</evidence>
<dbReference type="Proteomes" id="UP000193144">
    <property type="component" value="Unassembled WGS sequence"/>
</dbReference>
<keyword evidence="4" id="KW-1185">Reference proteome</keyword>
<gene>
    <name evidence="3" type="ORF">BCR34DRAFT_4981</name>
</gene>
<organism evidence="3 4">
    <name type="scientific">Clohesyomyces aquaticus</name>
    <dbReference type="NCBI Taxonomy" id="1231657"/>
    <lineage>
        <taxon>Eukaryota</taxon>
        <taxon>Fungi</taxon>
        <taxon>Dikarya</taxon>
        <taxon>Ascomycota</taxon>
        <taxon>Pezizomycotina</taxon>
        <taxon>Dothideomycetes</taxon>
        <taxon>Pleosporomycetidae</taxon>
        <taxon>Pleosporales</taxon>
        <taxon>Lindgomycetaceae</taxon>
        <taxon>Clohesyomyces</taxon>
    </lineage>
</organism>
<feature type="region of interest" description="Disordered" evidence="1">
    <location>
        <begin position="48"/>
        <end position="72"/>
    </location>
</feature>
<keyword evidence="2" id="KW-0732">Signal</keyword>
<feature type="compositionally biased region" description="Low complexity" evidence="1">
    <location>
        <begin position="146"/>
        <end position="164"/>
    </location>
</feature>
<comment type="caution">
    <text evidence="3">The sequence shown here is derived from an EMBL/GenBank/DDBJ whole genome shotgun (WGS) entry which is preliminary data.</text>
</comment>
<evidence type="ECO:0000256" key="2">
    <source>
        <dbReference type="SAM" id="SignalP"/>
    </source>
</evidence>
<feature type="signal peptide" evidence="2">
    <location>
        <begin position="1"/>
        <end position="22"/>
    </location>
</feature>
<dbReference type="AlphaFoldDB" id="A0A1Y2ABH1"/>
<feature type="chain" id="PRO_5012530847" evidence="2">
    <location>
        <begin position="23"/>
        <end position="365"/>
    </location>
</feature>
<name>A0A1Y2ABH1_9PLEO</name>
<feature type="region of interest" description="Disordered" evidence="1">
    <location>
        <begin position="288"/>
        <end position="335"/>
    </location>
</feature>
<dbReference type="EMBL" id="MCFA01000001">
    <property type="protein sequence ID" value="ORY19834.1"/>
    <property type="molecule type" value="Genomic_DNA"/>
</dbReference>
<feature type="region of interest" description="Disordered" evidence="1">
    <location>
        <begin position="125"/>
        <end position="168"/>
    </location>
</feature>
<evidence type="ECO:0000256" key="1">
    <source>
        <dbReference type="SAM" id="MobiDB-lite"/>
    </source>
</evidence>